<evidence type="ECO:0000256" key="1">
    <source>
        <dbReference type="ARBA" id="ARBA00000707"/>
    </source>
</evidence>
<dbReference type="PANTHER" id="PTHR24006">
    <property type="entry name" value="UBIQUITIN CARBOXYL-TERMINAL HYDROLASE"/>
    <property type="match status" value="1"/>
</dbReference>
<dbReference type="CDD" id="cd02257">
    <property type="entry name" value="Peptidase_C19"/>
    <property type="match status" value="1"/>
</dbReference>
<dbReference type="SUPFAM" id="SSF54001">
    <property type="entry name" value="Cysteine proteinases"/>
    <property type="match status" value="1"/>
</dbReference>
<dbReference type="PROSITE" id="PS00973">
    <property type="entry name" value="USP_2"/>
    <property type="match status" value="1"/>
</dbReference>
<dbReference type="HOGENOM" id="CLU_808080_0_0_10"/>
<dbReference type="Proteomes" id="UP000001227">
    <property type="component" value="Chromosome"/>
</dbReference>
<proteinExistence type="predicted"/>
<dbReference type="InterPro" id="IPR038765">
    <property type="entry name" value="Papain-like_cys_pep_sf"/>
</dbReference>
<dbReference type="GO" id="GO:0016579">
    <property type="term" value="P:protein deubiquitination"/>
    <property type="evidence" value="ECO:0007669"/>
    <property type="project" value="InterPro"/>
</dbReference>
<dbReference type="InterPro" id="IPR028889">
    <property type="entry name" value="USP"/>
</dbReference>
<dbReference type="GO" id="GO:0004843">
    <property type="term" value="F:cysteine-type deubiquitinase activity"/>
    <property type="evidence" value="ECO:0007669"/>
    <property type="project" value="UniProtKB-EC"/>
</dbReference>
<sequence length="343" mass="39732">MHSLKKLMWIIFFLFWITNCQHNHCSSPSQTTKQLSLRESGTGSPGGIPNLKATCYMNSVLQILKAFYLPKVNEKSDELAKPLQALMQVIQDDREAANQNEAIAVFEALHHKFGWTSDYESHEDAADLMDKFLDWINIPLAATNTISIDPTTKEAGAPSDDQWFNYHVELPTEREDLKTIQDFFNNSLVPDKVMAKLKEDKSDRALDRVKRLKDLDKLYKGMLILQLKRFATNGGTTRLDDRTYSKDFVKIKIDKEVEEPFHLIIKKEQTFENEKNFYYKLVGFIRHKGSLEEGHYKAYIKKDGIWICYNDNDLSTVSDVKAEAKAKQAYLFFYEPIQLKRNP</sequence>
<dbReference type="InterPro" id="IPR001394">
    <property type="entry name" value="Peptidase_C19_UCH"/>
</dbReference>
<keyword evidence="9" id="KW-1185">Reference proteome</keyword>
<dbReference type="EC" id="3.4.19.12" evidence="2"/>
<evidence type="ECO:0000256" key="4">
    <source>
        <dbReference type="ARBA" id="ARBA00022786"/>
    </source>
</evidence>
<evidence type="ECO:0000313" key="8">
    <source>
        <dbReference type="EMBL" id="ACE06150.1"/>
    </source>
</evidence>
<dbReference type="RefSeq" id="WP_012472919.1">
    <property type="nucleotide sequence ID" value="NC_010830.1"/>
</dbReference>
<evidence type="ECO:0000256" key="2">
    <source>
        <dbReference type="ARBA" id="ARBA00012759"/>
    </source>
</evidence>
<dbReference type="PROSITE" id="PS50235">
    <property type="entry name" value="USP_3"/>
    <property type="match status" value="1"/>
</dbReference>
<name>B3ESE8_AMOA5</name>
<dbReference type="OrthoDB" id="982348at2"/>
<keyword evidence="4" id="KW-0833">Ubl conjugation pathway</keyword>
<evidence type="ECO:0000256" key="5">
    <source>
        <dbReference type="ARBA" id="ARBA00022801"/>
    </source>
</evidence>
<keyword evidence="3" id="KW-0645">Protease</keyword>
<dbReference type="GO" id="GO:0005829">
    <property type="term" value="C:cytosol"/>
    <property type="evidence" value="ECO:0007669"/>
    <property type="project" value="TreeGrafter"/>
</dbReference>
<dbReference type="InterPro" id="IPR050164">
    <property type="entry name" value="Peptidase_C19"/>
</dbReference>
<dbReference type="PANTHER" id="PTHR24006:SF687">
    <property type="entry name" value="UBIQUITIN CARBOXYL-TERMINAL HYDROLASE 10"/>
    <property type="match status" value="1"/>
</dbReference>
<evidence type="ECO:0000259" key="7">
    <source>
        <dbReference type="PROSITE" id="PS50235"/>
    </source>
</evidence>
<dbReference type="KEGG" id="aas:Aasi_0770"/>
<dbReference type="GO" id="GO:0006508">
    <property type="term" value="P:proteolysis"/>
    <property type="evidence" value="ECO:0007669"/>
    <property type="project" value="UniProtKB-KW"/>
</dbReference>
<dbReference type="Pfam" id="PF00443">
    <property type="entry name" value="UCH"/>
    <property type="match status" value="1"/>
</dbReference>
<dbReference type="STRING" id="452471.Aasi_0770"/>
<comment type="catalytic activity">
    <reaction evidence="1">
        <text>Thiol-dependent hydrolysis of ester, thioester, amide, peptide and isopeptide bonds formed by the C-terminal Gly of ubiquitin (a 76-residue protein attached to proteins as an intracellular targeting signal).</text>
        <dbReference type="EC" id="3.4.19.12"/>
    </reaction>
</comment>
<reference evidence="8 9" key="1">
    <citation type="journal article" date="2010" name="J. Bacteriol.">
        <title>The genome of the amoeba symbiont 'Candidatus Amoebophilus asiaticus' reveals common mechanisms for host cell interaction among amoeba-associated bacteria.</title>
        <authorList>
            <person name="Schmitz-Esser S."/>
            <person name="Tischler P."/>
            <person name="Arnold R."/>
            <person name="Montanaro J."/>
            <person name="Wagner M."/>
            <person name="Rattei T."/>
            <person name="Horn M."/>
        </authorList>
    </citation>
    <scope>NUCLEOTIDE SEQUENCE [LARGE SCALE GENOMIC DNA]</scope>
    <source>
        <strain evidence="8 9">5a2</strain>
    </source>
</reference>
<dbReference type="AlphaFoldDB" id="B3ESE8"/>
<feature type="domain" description="USP" evidence="7">
    <location>
        <begin position="46"/>
        <end position="337"/>
    </location>
</feature>
<keyword evidence="5" id="KW-0378">Hydrolase</keyword>
<evidence type="ECO:0000256" key="6">
    <source>
        <dbReference type="ARBA" id="ARBA00022807"/>
    </source>
</evidence>
<accession>B3ESE8</accession>
<organism evidence="8 9">
    <name type="scientific">Amoebophilus asiaticus (strain 5a2)</name>
    <dbReference type="NCBI Taxonomy" id="452471"/>
    <lineage>
        <taxon>Bacteria</taxon>
        <taxon>Pseudomonadati</taxon>
        <taxon>Bacteroidota</taxon>
        <taxon>Cytophagia</taxon>
        <taxon>Cytophagales</taxon>
        <taxon>Amoebophilaceae</taxon>
        <taxon>Candidatus Amoebophilus</taxon>
    </lineage>
</organism>
<protein>
    <recommendedName>
        <fullName evidence="2">ubiquitinyl hydrolase 1</fullName>
        <ecNumber evidence="2">3.4.19.12</ecNumber>
    </recommendedName>
</protein>
<dbReference type="EMBL" id="CP001102">
    <property type="protein sequence ID" value="ACE06150.1"/>
    <property type="molecule type" value="Genomic_DNA"/>
</dbReference>
<dbReference type="Gene3D" id="3.90.70.10">
    <property type="entry name" value="Cysteine proteinases"/>
    <property type="match status" value="1"/>
</dbReference>
<evidence type="ECO:0000313" key="9">
    <source>
        <dbReference type="Proteomes" id="UP000001227"/>
    </source>
</evidence>
<dbReference type="InterPro" id="IPR018200">
    <property type="entry name" value="USP_CS"/>
</dbReference>
<keyword evidence="6" id="KW-0788">Thiol protease</keyword>
<evidence type="ECO:0000256" key="3">
    <source>
        <dbReference type="ARBA" id="ARBA00022670"/>
    </source>
</evidence>
<gene>
    <name evidence="8" type="ordered locus">Aasi_0770</name>
</gene>